<name>A0A371D419_9APHY</name>
<evidence type="ECO:0000259" key="3">
    <source>
        <dbReference type="PROSITE" id="PS50071"/>
    </source>
</evidence>
<keyword evidence="1" id="KW-0238">DNA-binding</keyword>
<dbReference type="OrthoDB" id="2799385at2759"/>
<keyword evidence="5" id="KW-1185">Reference proteome</keyword>
<gene>
    <name evidence="4" type="ORF">OH76DRAFT_1484861</name>
</gene>
<keyword evidence="1" id="KW-0371">Homeobox</keyword>
<dbReference type="EMBL" id="KZ857420">
    <property type="protein sequence ID" value="RDX47251.1"/>
    <property type="molecule type" value="Genomic_DNA"/>
</dbReference>
<evidence type="ECO:0000256" key="2">
    <source>
        <dbReference type="SAM" id="MobiDB-lite"/>
    </source>
</evidence>
<dbReference type="InterPro" id="IPR001356">
    <property type="entry name" value="HD"/>
</dbReference>
<accession>A0A371D419</accession>
<sequence>MNHPAPGSSWTVLPAASGSDSAGPSSSASAAAPSASSGATASAQQPRKPPRRLPPEAHKVLKDFYRTVTTNPRKPQRIELAQHVARISGFSDYTEANVNSYFANQRQSDRIKARKNAELATRRDGTISSAAILYPRLLKHPSIMPAVEACVRDFPDPTPEIAEMIAQRVGHGVKFIDIIDYAKCRRAQSATSPPPPSTSNPSAGSLGCDQHPPAPNVAHQRPPGVQIPFELPPFRRSAPLSQLPTPASSTSPEPRSQPTSPVVESSWGQAAVEDDEDEDIKDELYSDDEEAALRTEDSEQPPEVSLDNRLHDLAGTLQESLSRLAPEATRSAPPKSFAELAGWLSQQHTTSTAILQGISQGAYASLGLSVVPSTPTPSK</sequence>
<protein>
    <recommendedName>
        <fullName evidence="3">Homeobox domain-containing protein</fullName>
    </recommendedName>
</protein>
<dbReference type="GO" id="GO:0005634">
    <property type="term" value="C:nucleus"/>
    <property type="evidence" value="ECO:0007669"/>
    <property type="project" value="UniProtKB-SubCell"/>
</dbReference>
<feature type="region of interest" description="Disordered" evidence="2">
    <location>
        <begin position="187"/>
        <end position="305"/>
    </location>
</feature>
<dbReference type="Proteomes" id="UP000256964">
    <property type="component" value="Unassembled WGS sequence"/>
</dbReference>
<reference evidence="4 5" key="1">
    <citation type="journal article" date="2018" name="Biotechnol. Biofuels">
        <title>Integrative visual omics of the white-rot fungus Polyporus brumalis exposes the biotechnological potential of its oxidative enzymes for delignifying raw plant biomass.</title>
        <authorList>
            <person name="Miyauchi S."/>
            <person name="Rancon A."/>
            <person name="Drula E."/>
            <person name="Hage H."/>
            <person name="Chaduli D."/>
            <person name="Favel A."/>
            <person name="Grisel S."/>
            <person name="Henrissat B."/>
            <person name="Herpoel-Gimbert I."/>
            <person name="Ruiz-Duenas F.J."/>
            <person name="Chevret D."/>
            <person name="Hainaut M."/>
            <person name="Lin J."/>
            <person name="Wang M."/>
            <person name="Pangilinan J."/>
            <person name="Lipzen A."/>
            <person name="Lesage-Meessen L."/>
            <person name="Navarro D."/>
            <person name="Riley R."/>
            <person name="Grigoriev I.V."/>
            <person name="Zhou S."/>
            <person name="Raouche S."/>
            <person name="Rosso M.N."/>
        </authorList>
    </citation>
    <scope>NUCLEOTIDE SEQUENCE [LARGE SCALE GENOMIC DNA]</scope>
    <source>
        <strain evidence="4 5">BRFM 1820</strain>
    </source>
</reference>
<keyword evidence="1" id="KW-0539">Nucleus</keyword>
<feature type="DNA-binding region" description="Homeobox" evidence="1">
    <location>
        <begin position="46"/>
        <end position="113"/>
    </location>
</feature>
<dbReference type="SUPFAM" id="SSF46689">
    <property type="entry name" value="Homeodomain-like"/>
    <property type="match status" value="1"/>
</dbReference>
<feature type="compositionally biased region" description="Acidic residues" evidence="2">
    <location>
        <begin position="272"/>
        <end position="290"/>
    </location>
</feature>
<dbReference type="AlphaFoldDB" id="A0A371D419"/>
<feature type="domain" description="Homeobox" evidence="3">
    <location>
        <begin position="44"/>
        <end position="112"/>
    </location>
</feature>
<comment type="subcellular location">
    <subcellularLocation>
        <location evidence="1">Nucleus</location>
    </subcellularLocation>
</comment>
<evidence type="ECO:0000313" key="5">
    <source>
        <dbReference type="Proteomes" id="UP000256964"/>
    </source>
</evidence>
<feature type="compositionally biased region" description="Low complexity" evidence="2">
    <location>
        <begin position="14"/>
        <end position="43"/>
    </location>
</feature>
<evidence type="ECO:0000256" key="1">
    <source>
        <dbReference type="PROSITE-ProRule" id="PRU00108"/>
    </source>
</evidence>
<dbReference type="PROSITE" id="PS50071">
    <property type="entry name" value="HOMEOBOX_2"/>
    <property type="match status" value="1"/>
</dbReference>
<organism evidence="4 5">
    <name type="scientific">Lentinus brumalis</name>
    <dbReference type="NCBI Taxonomy" id="2498619"/>
    <lineage>
        <taxon>Eukaryota</taxon>
        <taxon>Fungi</taxon>
        <taxon>Dikarya</taxon>
        <taxon>Basidiomycota</taxon>
        <taxon>Agaricomycotina</taxon>
        <taxon>Agaricomycetes</taxon>
        <taxon>Polyporales</taxon>
        <taxon>Polyporaceae</taxon>
        <taxon>Lentinus</taxon>
    </lineage>
</organism>
<feature type="compositionally biased region" description="Polar residues" evidence="2">
    <location>
        <begin position="239"/>
        <end position="268"/>
    </location>
</feature>
<dbReference type="GO" id="GO:0003677">
    <property type="term" value="F:DNA binding"/>
    <property type="evidence" value="ECO:0007669"/>
    <property type="project" value="UniProtKB-UniRule"/>
</dbReference>
<proteinExistence type="predicted"/>
<dbReference type="InterPro" id="IPR009057">
    <property type="entry name" value="Homeodomain-like_sf"/>
</dbReference>
<feature type="region of interest" description="Disordered" evidence="2">
    <location>
        <begin position="1"/>
        <end position="56"/>
    </location>
</feature>
<evidence type="ECO:0000313" key="4">
    <source>
        <dbReference type="EMBL" id="RDX47251.1"/>
    </source>
</evidence>